<protein>
    <submittedName>
        <fullName evidence="2">Uncharacterized protein</fullName>
    </submittedName>
</protein>
<evidence type="ECO:0000256" key="1">
    <source>
        <dbReference type="SAM" id="MobiDB-lite"/>
    </source>
</evidence>
<feature type="compositionally biased region" description="Basic and acidic residues" evidence="1">
    <location>
        <begin position="28"/>
        <end position="38"/>
    </location>
</feature>
<dbReference type="Proteomes" id="UP001521116">
    <property type="component" value="Unassembled WGS sequence"/>
</dbReference>
<evidence type="ECO:0000313" key="3">
    <source>
        <dbReference type="Proteomes" id="UP001521116"/>
    </source>
</evidence>
<keyword evidence="3" id="KW-1185">Reference proteome</keyword>
<accession>A0ABR3T3F0</accession>
<organism evidence="2 3">
    <name type="scientific">Neofusicoccum ribis</name>
    <dbReference type="NCBI Taxonomy" id="45134"/>
    <lineage>
        <taxon>Eukaryota</taxon>
        <taxon>Fungi</taxon>
        <taxon>Dikarya</taxon>
        <taxon>Ascomycota</taxon>
        <taxon>Pezizomycotina</taxon>
        <taxon>Dothideomycetes</taxon>
        <taxon>Dothideomycetes incertae sedis</taxon>
        <taxon>Botryosphaeriales</taxon>
        <taxon>Botryosphaeriaceae</taxon>
        <taxon>Neofusicoccum</taxon>
    </lineage>
</organism>
<dbReference type="EMBL" id="JAJVDC020000019">
    <property type="protein sequence ID" value="KAL1633821.1"/>
    <property type="molecule type" value="Genomic_DNA"/>
</dbReference>
<comment type="caution">
    <text evidence="2">The sequence shown here is derived from an EMBL/GenBank/DDBJ whole genome shotgun (WGS) entry which is preliminary data.</text>
</comment>
<name>A0ABR3T3F0_9PEZI</name>
<gene>
    <name evidence="2" type="ORF">SLS56_002700</name>
</gene>
<feature type="region of interest" description="Disordered" evidence="1">
    <location>
        <begin position="1"/>
        <end position="54"/>
    </location>
</feature>
<proteinExistence type="predicted"/>
<evidence type="ECO:0000313" key="2">
    <source>
        <dbReference type="EMBL" id="KAL1633821.1"/>
    </source>
</evidence>
<reference evidence="2 3" key="1">
    <citation type="submission" date="2024-02" db="EMBL/GenBank/DDBJ databases">
        <title>De novo assembly and annotation of 12 fungi associated with fruit tree decline syndrome in Ontario, Canada.</title>
        <authorList>
            <person name="Sulman M."/>
            <person name="Ellouze W."/>
            <person name="Ilyukhin E."/>
        </authorList>
    </citation>
    <scope>NUCLEOTIDE SEQUENCE [LARGE SCALE GENOMIC DNA]</scope>
    <source>
        <strain evidence="2 3">M1-105</strain>
    </source>
</reference>
<sequence>MPLISRLAMPDRPLPPDPSHSLRRKFHEHTAALHHEMPRTTTPAPSESAPEASRTGALARASLLGLPREVRNLVYEFVLYASRRPAVGNVYATARPLLRDGLTYGPARMLLLVNRQVHAEYVEAVSQCCQLQGELGPEDGCELKLSHGGWPRTRALQQTGLLQHLRNWEVQTNYTDVVGDPFMPRWVLYMGSQPLSQSLQLKQLTLEAALEKALPLMPALRELTLRLVLPPYPRLEKFLTSGFDFHRFLAYQPPQDHHPPRLGRLAKLVTPDFSDDGAETYIDGTHVLELMERVDRFCHKTGRLERVAQLVRDPNYWKFYQECLGAGRDWVMHNNRAISYAEARRCAEKGYDAWVAHGKPAWNEAVDWFGD</sequence>